<proteinExistence type="predicted"/>
<comment type="caution">
    <text evidence="1">The sequence shown here is derived from an EMBL/GenBank/DDBJ whole genome shotgun (WGS) entry which is preliminary data.</text>
</comment>
<accession>A0A4Y2LZT6</accession>
<evidence type="ECO:0000313" key="2">
    <source>
        <dbReference type="Proteomes" id="UP000499080"/>
    </source>
</evidence>
<sequence length="139" mass="14962">MSSHRISKWALASPGGTAIVVGRVTLTSDSSYLLREGSGRVQVIGYYVSGLSNRAISASVVHRPRMLRLAEGCEEVGEGAEEVFSSEDISSNSSFMLHSRMSSEALEVLTSSSFSRSCHLSICFDTESLTCYGHSYNGP</sequence>
<dbReference type="Proteomes" id="UP000499080">
    <property type="component" value="Unassembled WGS sequence"/>
</dbReference>
<dbReference type="AlphaFoldDB" id="A0A4Y2LZT6"/>
<protein>
    <submittedName>
        <fullName evidence="1">Uncharacterized protein</fullName>
    </submittedName>
</protein>
<evidence type="ECO:0000313" key="1">
    <source>
        <dbReference type="EMBL" id="GBN18947.1"/>
    </source>
</evidence>
<reference evidence="1 2" key="1">
    <citation type="journal article" date="2019" name="Sci. Rep.">
        <title>Orb-weaving spider Araneus ventricosus genome elucidates the spidroin gene catalogue.</title>
        <authorList>
            <person name="Kono N."/>
            <person name="Nakamura H."/>
            <person name="Ohtoshi R."/>
            <person name="Moran D.A.P."/>
            <person name="Shinohara A."/>
            <person name="Yoshida Y."/>
            <person name="Fujiwara M."/>
            <person name="Mori M."/>
            <person name="Tomita M."/>
            <person name="Arakawa K."/>
        </authorList>
    </citation>
    <scope>NUCLEOTIDE SEQUENCE [LARGE SCALE GENOMIC DNA]</scope>
</reference>
<organism evidence="1 2">
    <name type="scientific">Araneus ventricosus</name>
    <name type="common">Orbweaver spider</name>
    <name type="synonym">Epeira ventricosa</name>
    <dbReference type="NCBI Taxonomy" id="182803"/>
    <lineage>
        <taxon>Eukaryota</taxon>
        <taxon>Metazoa</taxon>
        <taxon>Ecdysozoa</taxon>
        <taxon>Arthropoda</taxon>
        <taxon>Chelicerata</taxon>
        <taxon>Arachnida</taxon>
        <taxon>Araneae</taxon>
        <taxon>Araneomorphae</taxon>
        <taxon>Entelegynae</taxon>
        <taxon>Araneoidea</taxon>
        <taxon>Araneidae</taxon>
        <taxon>Araneus</taxon>
    </lineage>
</organism>
<keyword evidence="2" id="KW-1185">Reference proteome</keyword>
<name>A0A4Y2LZT6_ARAVE</name>
<dbReference type="EMBL" id="BGPR01006428">
    <property type="protein sequence ID" value="GBN18947.1"/>
    <property type="molecule type" value="Genomic_DNA"/>
</dbReference>
<gene>
    <name evidence="1" type="ORF">AVEN_38673_1</name>
</gene>